<evidence type="ECO:0000259" key="7">
    <source>
        <dbReference type="Pfam" id="PF25789"/>
    </source>
</evidence>
<dbReference type="AlphaFoldDB" id="A0A6G1KDX2"/>
<evidence type="ECO:0000256" key="5">
    <source>
        <dbReference type="SAM" id="MobiDB-lite"/>
    </source>
</evidence>
<dbReference type="Pfam" id="PF04112">
    <property type="entry name" value="Mak10"/>
    <property type="match status" value="1"/>
</dbReference>
<evidence type="ECO:0000256" key="4">
    <source>
        <dbReference type="SAM" id="Coils"/>
    </source>
</evidence>
<dbReference type="Pfam" id="PF25789">
    <property type="entry name" value="TPR_NAA35"/>
    <property type="match status" value="1"/>
</dbReference>
<comment type="subcellular location">
    <subcellularLocation>
        <location evidence="1">Cytoplasm</location>
    </subcellularLocation>
</comment>
<feature type="domain" description="NAA35-like TPR repeats" evidence="7">
    <location>
        <begin position="351"/>
        <end position="648"/>
    </location>
</feature>
<dbReference type="InterPro" id="IPR057982">
    <property type="entry name" value="TPR_NAA35"/>
</dbReference>
<dbReference type="GO" id="GO:0031417">
    <property type="term" value="C:NatC complex"/>
    <property type="evidence" value="ECO:0007669"/>
    <property type="project" value="InterPro"/>
</dbReference>
<feature type="domain" description="NAA35-like N-terminal" evidence="6">
    <location>
        <begin position="59"/>
        <end position="218"/>
    </location>
</feature>
<protein>
    <submittedName>
        <fullName evidence="8">Amino-acid N-acetyltransferas-like protein subunit Mak10</fullName>
    </submittedName>
</protein>
<dbReference type="InterPro" id="IPR057983">
    <property type="entry name" value="NAA35-like_N"/>
</dbReference>
<comment type="similarity">
    <text evidence="2">Belongs to the MAK10 family.</text>
</comment>
<evidence type="ECO:0000313" key="8">
    <source>
        <dbReference type="EMBL" id="KAF2711049.1"/>
    </source>
</evidence>
<keyword evidence="3" id="KW-0963">Cytoplasm</keyword>
<evidence type="ECO:0000256" key="3">
    <source>
        <dbReference type="ARBA" id="ARBA00022490"/>
    </source>
</evidence>
<evidence type="ECO:0000256" key="2">
    <source>
        <dbReference type="ARBA" id="ARBA00006289"/>
    </source>
</evidence>
<organism evidence="8 9">
    <name type="scientific">Pleomassaria siparia CBS 279.74</name>
    <dbReference type="NCBI Taxonomy" id="1314801"/>
    <lineage>
        <taxon>Eukaryota</taxon>
        <taxon>Fungi</taxon>
        <taxon>Dikarya</taxon>
        <taxon>Ascomycota</taxon>
        <taxon>Pezizomycotina</taxon>
        <taxon>Dothideomycetes</taxon>
        <taxon>Pleosporomycetidae</taxon>
        <taxon>Pleosporales</taxon>
        <taxon>Pleomassariaceae</taxon>
        <taxon>Pleomassaria</taxon>
    </lineage>
</organism>
<dbReference type="OrthoDB" id="269405at2759"/>
<gene>
    <name evidence="8" type="ORF">K504DRAFT_375402</name>
</gene>
<dbReference type="InterPro" id="IPR007244">
    <property type="entry name" value="Naa35_N"/>
</dbReference>
<feature type="compositionally biased region" description="Polar residues" evidence="5">
    <location>
        <begin position="15"/>
        <end position="24"/>
    </location>
</feature>
<feature type="region of interest" description="Disordered" evidence="5">
    <location>
        <begin position="1"/>
        <end position="25"/>
    </location>
</feature>
<dbReference type="EMBL" id="MU005768">
    <property type="protein sequence ID" value="KAF2711049.1"/>
    <property type="molecule type" value="Genomic_DNA"/>
</dbReference>
<evidence type="ECO:0000256" key="1">
    <source>
        <dbReference type="ARBA" id="ARBA00004496"/>
    </source>
</evidence>
<dbReference type="PANTHER" id="PTHR21373">
    <property type="entry name" value="GLUCOSE REPRESSIBLE PROTEIN MAK10"/>
    <property type="match status" value="1"/>
</dbReference>
<keyword evidence="4" id="KW-0175">Coiled coil</keyword>
<keyword evidence="9" id="KW-1185">Reference proteome</keyword>
<accession>A0A6G1KDX2</accession>
<evidence type="ECO:0000313" key="9">
    <source>
        <dbReference type="Proteomes" id="UP000799428"/>
    </source>
</evidence>
<dbReference type="PANTHER" id="PTHR21373:SF0">
    <property type="entry name" value="N-ALPHA-ACETYLTRANSFERASE 35, NATC AUXILIARY SUBUNIT"/>
    <property type="match status" value="1"/>
</dbReference>
<feature type="coiled-coil region" evidence="4">
    <location>
        <begin position="217"/>
        <end position="244"/>
    </location>
</feature>
<proteinExistence type="inferred from homology"/>
<name>A0A6G1KDX2_9PLEO</name>
<sequence>MYAGFAQHHDDVFSDSRQPTSSASVGLPLRQAFRQPVGEVKIHDISDKFRRACNALQVGQLIKDESFTLFESIGALEIMDPKMDSGFLLPDETLEDAYDTLTPLLPEEVIGIMDQLLCYEMAWHTGYPLSQTLFTSVYIDKLLWPDPKTVEEAQFYRGHLPEGKRPDALLEVLRAYCLALVKCCDFVIAKIVGRDYFEEEDFCTHTYNRVLLARVPLDVFLRELDAAADMMEDTELEIDCALRDAIISRLSFRRDFLRALDLDCPLEHLSTSWPPILKTLTSISVTQQLGKIVPGSFSTKIQRRLASTVPPRPIVELEFKDAFEKLKQLCIDSEEATRFTTLEPDPLEYQSFLFAYASRSPTPLPYSRSYLATLLFHPQILNATASLPLTDVRTLVFPSSTVLDPKNWAYSPPRNPLAPKPHRLQLALLIDEFIERVGQPYLDFWTALGQNTCRLRRMMTHVITAWDQLQRDAASVDADLMQVITALGVRNEVMESPLEVWVYHKKLWMVEKCILLGFEQDIYLPDEYTGMYHFLSLIVRKRRVVLGSVLAHFSMRATQLDDAKEHNEAPGVTDGALYIASLMKEAEGVQELSAALSSFYSVLLYLNALPTPPRPISTEELRYELRMKPFLALEPPEVPDFLSFQNTIKPYGPYDDPGPELLAQLKHDQSPLWTNIESGVKRAREAFAEVKNMGARNAKTEGVSEAWTKDIKGVLASCVALGVAAAGVRVAIAKMEGEDVKNLGIKVVVPDMGKGTRYAEGWIVGKVVAK</sequence>
<dbReference type="Proteomes" id="UP000799428">
    <property type="component" value="Unassembled WGS sequence"/>
</dbReference>
<evidence type="ECO:0000259" key="6">
    <source>
        <dbReference type="Pfam" id="PF04112"/>
    </source>
</evidence>
<reference evidence="8" key="1">
    <citation type="journal article" date="2020" name="Stud. Mycol.">
        <title>101 Dothideomycetes genomes: a test case for predicting lifestyles and emergence of pathogens.</title>
        <authorList>
            <person name="Haridas S."/>
            <person name="Albert R."/>
            <person name="Binder M."/>
            <person name="Bloem J."/>
            <person name="Labutti K."/>
            <person name="Salamov A."/>
            <person name="Andreopoulos B."/>
            <person name="Baker S."/>
            <person name="Barry K."/>
            <person name="Bills G."/>
            <person name="Bluhm B."/>
            <person name="Cannon C."/>
            <person name="Castanera R."/>
            <person name="Culley D."/>
            <person name="Daum C."/>
            <person name="Ezra D."/>
            <person name="Gonzalez J."/>
            <person name="Henrissat B."/>
            <person name="Kuo A."/>
            <person name="Liang C."/>
            <person name="Lipzen A."/>
            <person name="Lutzoni F."/>
            <person name="Magnuson J."/>
            <person name="Mondo S."/>
            <person name="Nolan M."/>
            <person name="Ohm R."/>
            <person name="Pangilinan J."/>
            <person name="Park H.-J."/>
            <person name="Ramirez L."/>
            <person name="Alfaro M."/>
            <person name="Sun H."/>
            <person name="Tritt A."/>
            <person name="Yoshinaga Y."/>
            <person name="Zwiers L.-H."/>
            <person name="Turgeon B."/>
            <person name="Goodwin S."/>
            <person name="Spatafora J."/>
            <person name="Crous P."/>
            <person name="Grigoriev I."/>
        </authorList>
    </citation>
    <scope>NUCLEOTIDE SEQUENCE</scope>
    <source>
        <strain evidence="8">CBS 279.74</strain>
    </source>
</reference>